<dbReference type="AlphaFoldDB" id="A0A388LXK1"/>
<dbReference type="SUPFAM" id="SSF57938">
    <property type="entry name" value="DnaJ/Hsp40 cysteine-rich domain"/>
    <property type="match status" value="1"/>
</dbReference>
<feature type="region of interest" description="Disordered" evidence="1">
    <location>
        <begin position="43"/>
        <end position="73"/>
    </location>
</feature>
<dbReference type="STRING" id="69332.A0A388LXK1"/>
<evidence type="ECO:0000313" key="4">
    <source>
        <dbReference type="EMBL" id="GBG86981.1"/>
    </source>
</evidence>
<dbReference type="InterPro" id="IPR035272">
    <property type="entry name" value="DUF5351"/>
</dbReference>
<comment type="caution">
    <text evidence="4">The sequence shown here is derived from an EMBL/GenBank/DDBJ whole genome shotgun (WGS) entry which is preliminary data.</text>
</comment>
<dbReference type="Pfam" id="PF17302">
    <property type="entry name" value="DUF5351"/>
    <property type="match status" value="1"/>
</dbReference>
<dbReference type="Proteomes" id="UP000265515">
    <property type="component" value="Unassembled WGS sequence"/>
</dbReference>
<evidence type="ECO:0000256" key="2">
    <source>
        <dbReference type="SAM" id="Phobius"/>
    </source>
</evidence>
<feature type="chain" id="PRO_5017258508" description="CR-type domain-containing protein" evidence="3">
    <location>
        <begin position="23"/>
        <end position="187"/>
    </location>
</feature>
<dbReference type="InterPro" id="IPR036410">
    <property type="entry name" value="HSP_DnaJ_Cys-rich_dom_sf"/>
</dbReference>
<reference evidence="4 5" key="1">
    <citation type="journal article" date="2018" name="Cell">
        <title>The Chara Genome: Secondary Complexity and Implications for Plant Terrestrialization.</title>
        <authorList>
            <person name="Nishiyama T."/>
            <person name="Sakayama H."/>
            <person name="Vries J.D."/>
            <person name="Buschmann H."/>
            <person name="Saint-Marcoux D."/>
            <person name="Ullrich K.K."/>
            <person name="Haas F.B."/>
            <person name="Vanderstraeten L."/>
            <person name="Becker D."/>
            <person name="Lang D."/>
            <person name="Vosolsobe S."/>
            <person name="Rombauts S."/>
            <person name="Wilhelmsson P.K.I."/>
            <person name="Janitza P."/>
            <person name="Kern R."/>
            <person name="Heyl A."/>
            <person name="Rumpler F."/>
            <person name="Villalobos L.I.A.C."/>
            <person name="Clay J.M."/>
            <person name="Skokan R."/>
            <person name="Toyoda A."/>
            <person name="Suzuki Y."/>
            <person name="Kagoshima H."/>
            <person name="Schijlen E."/>
            <person name="Tajeshwar N."/>
            <person name="Catarino B."/>
            <person name="Hetherington A.J."/>
            <person name="Saltykova A."/>
            <person name="Bonnot C."/>
            <person name="Breuninger H."/>
            <person name="Symeonidi A."/>
            <person name="Radhakrishnan G.V."/>
            <person name="Van Nieuwerburgh F."/>
            <person name="Deforce D."/>
            <person name="Chang C."/>
            <person name="Karol K.G."/>
            <person name="Hedrich R."/>
            <person name="Ulvskov P."/>
            <person name="Glockner G."/>
            <person name="Delwiche C.F."/>
            <person name="Petrasek J."/>
            <person name="Van de Peer Y."/>
            <person name="Friml J."/>
            <person name="Beilby M."/>
            <person name="Dolan L."/>
            <person name="Kohara Y."/>
            <person name="Sugano S."/>
            <person name="Fujiyama A."/>
            <person name="Delaux P.-M."/>
            <person name="Quint M."/>
            <person name="TheiBen G."/>
            <person name="Hagemann M."/>
            <person name="Harholt J."/>
            <person name="Dunand C."/>
            <person name="Zachgo S."/>
            <person name="Langdale J."/>
            <person name="Maumus F."/>
            <person name="Straeten D.V.D."/>
            <person name="Gould S.B."/>
            <person name="Rensing S.A."/>
        </authorList>
    </citation>
    <scope>NUCLEOTIDE SEQUENCE [LARGE SCALE GENOMIC DNA]</scope>
    <source>
        <strain evidence="4 5">S276</strain>
    </source>
</reference>
<dbReference type="PANTHER" id="PTHR15852">
    <property type="entry name" value="PLASTID TRANSCRIPTIONALLY ACTIVE PROTEIN"/>
    <property type="match status" value="1"/>
</dbReference>
<dbReference type="GO" id="GO:0010206">
    <property type="term" value="P:photosystem II repair"/>
    <property type="evidence" value="ECO:0007669"/>
    <property type="project" value="EnsemblPlants"/>
</dbReference>
<dbReference type="GO" id="GO:0009534">
    <property type="term" value="C:chloroplast thylakoid"/>
    <property type="evidence" value="ECO:0007669"/>
    <property type="project" value="EnsemblPlants"/>
</dbReference>
<evidence type="ECO:0000256" key="1">
    <source>
        <dbReference type="SAM" id="MobiDB-lite"/>
    </source>
</evidence>
<keyword evidence="3" id="KW-0732">Signal</keyword>
<proteinExistence type="predicted"/>
<evidence type="ECO:0008006" key="6">
    <source>
        <dbReference type="Google" id="ProtNLM"/>
    </source>
</evidence>
<dbReference type="Gramene" id="GBG86981">
    <property type="protein sequence ID" value="GBG86981"/>
    <property type="gene ID" value="CBR_g44435"/>
</dbReference>
<dbReference type="GO" id="GO:0003756">
    <property type="term" value="F:protein disulfide isomerase activity"/>
    <property type="evidence" value="ECO:0007669"/>
    <property type="project" value="EnsemblPlants"/>
</dbReference>
<organism evidence="4 5">
    <name type="scientific">Chara braunii</name>
    <name type="common">Braun's stonewort</name>
    <dbReference type="NCBI Taxonomy" id="69332"/>
    <lineage>
        <taxon>Eukaryota</taxon>
        <taxon>Viridiplantae</taxon>
        <taxon>Streptophyta</taxon>
        <taxon>Charophyceae</taxon>
        <taxon>Charales</taxon>
        <taxon>Characeae</taxon>
        <taxon>Chara</taxon>
    </lineage>
</organism>
<dbReference type="PANTHER" id="PTHR15852:SF27">
    <property type="entry name" value="PROTEIN DISULFIDE-ISOMERASE LQY1, CHLOROPLASTIC"/>
    <property type="match status" value="1"/>
</dbReference>
<feature type="transmembrane region" description="Helical" evidence="2">
    <location>
        <begin position="84"/>
        <end position="104"/>
    </location>
</feature>
<keyword evidence="2" id="KW-1133">Transmembrane helix</keyword>
<evidence type="ECO:0000313" key="5">
    <source>
        <dbReference type="Proteomes" id="UP000265515"/>
    </source>
</evidence>
<dbReference type="OrthoDB" id="4733at2759"/>
<dbReference type="EMBL" id="BFEA01000589">
    <property type="protein sequence ID" value="GBG86981.1"/>
    <property type="molecule type" value="Genomic_DNA"/>
</dbReference>
<keyword evidence="2" id="KW-0812">Transmembrane</keyword>
<name>A0A388LXK1_CHABU</name>
<feature type="signal peptide" evidence="3">
    <location>
        <begin position="1"/>
        <end position="22"/>
    </location>
</feature>
<feature type="compositionally biased region" description="Low complexity" evidence="1">
    <location>
        <begin position="62"/>
        <end position="73"/>
    </location>
</feature>
<gene>
    <name evidence="4" type="ORF">CBR_g44435</name>
</gene>
<sequence>MAGHVACAARAVSLDLAYAVAAGAALPSSASCAQSPPSHCGLRGRGGAAALSPSPRHGQAGPASARRSPRSAVVSPRAVNQDTLFGVAVGIAGIAAGIGIPIFYETQMKGSELRGNNQPCFPCNGTGTLTCRFCLGEGATVVDLGGGESQRSKCINCDGNGARTCTTCSGSGIQPRYLDRREFKDDD</sequence>
<keyword evidence="5" id="KW-1185">Reference proteome</keyword>
<evidence type="ECO:0000256" key="3">
    <source>
        <dbReference type="SAM" id="SignalP"/>
    </source>
</evidence>
<dbReference type="OMA" id="RSKCINC"/>
<protein>
    <recommendedName>
        <fullName evidence="6">CR-type domain-containing protein</fullName>
    </recommendedName>
</protein>
<accession>A0A388LXK1</accession>
<keyword evidence="2" id="KW-0472">Membrane</keyword>